<reference evidence="1" key="1">
    <citation type="submission" date="2018-11" db="EMBL/GenBank/DDBJ databases">
        <authorList>
            <consortium name="Pathogen Informatics"/>
        </authorList>
    </citation>
    <scope>NUCLEOTIDE SEQUENCE</scope>
</reference>
<accession>A0A448WBZ4</accession>
<dbReference type="InterPro" id="IPR035969">
    <property type="entry name" value="Rab-GAP_TBC_sf"/>
</dbReference>
<dbReference type="AlphaFoldDB" id="A0A448WBZ4"/>
<evidence type="ECO:0000313" key="2">
    <source>
        <dbReference type="Proteomes" id="UP000784294"/>
    </source>
</evidence>
<protein>
    <submittedName>
        <fullName evidence="1">Uncharacterized protein</fullName>
    </submittedName>
</protein>
<organism evidence="1 2">
    <name type="scientific">Protopolystoma xenopodis</name>
    <dbReference type="NCBI Taxonomy" id="117903"/>
    <lineage>
        <taxon>Eukaryota</taxon>
        <taxon>Metazoa</taxon>
        <taxon>Spiralia</taxon>
        <taxon>Lophotrochozoa</taxon>
        <taxon>Platyhelminthes</taxon>
        <taxon>Monogenea</taxon>
        <taxon>Polyopisthocotylea</taxon>
        <taxon>Polystomatidea</taxon>
        <taxon>Polystomatidae</taxon>
        <taxon>Protopolystoma</taxon>
    </lineage>
</organism>
<dbReference type="OrthoDB" id="10264062at2759"/>
<evidence type="ECO:0000313" key="1">
    <source>
        <dbReference type="EMBL" id="VEL08061.1"/>
    </source>
</evidence>
<dbReference type="Proteomes" id="UP000784294">
    <property type="component" value="Unassembled WGS sequence"/>
</dbReference>
<name>A0A448WBZ4_9PLAT</name>
<keyword evidence="2" id="KW-1185">Reference proteome</keyword>
<gene>
    <name evidence="1" type="ORF">PXEA_LOCUS1501</name>
</gene>
<dbReference type="EMBL" id="CAAALY010003045">
    <property type="protein sequence ID" value="VEL08061.1"/>
    <property type="molecule type" value="Genomic_DNA"/>
</dbReference>
<dbReference type="SUPFAM" id="SSF47923">
    <property type="entry name" value="Ypt/Rab-GAP domain of gyp1p"/>
    <property type="match status" value="1"/>
</dbReference>
<comment type="caution">
    <text evidence="1">The sequence shown here is derived from an EMBL/GenBank/DDBJ whole genome shotgun (WGS) entry which is preliminary data.</text>
</comment>
<dbReference type="Gene3D" id="1.10.472.80">
    <property type="entry name" value="Ypt/Rab-GAP domain of gyp1p, domain 3"/>
    <property type="match status" value="1"/>
</dbReference>
<sequence length="290" mass="31520">MSSQRGNSGHVLEQKVGREMCLTCILSSCSLVLKIPKFIGNDYAASDTFGKVLWSDYFTPNFHLFFAAAILSCEKQNIMERKLDVNGILKHLNDLSQRINLTSILLRATEFYLQLENLPDQIVPELGPIVRGPSLSLSCYGLSTFTNSSNPPASAAGFTYYSSSPSCSPLPVNNASPLSPEQASPKWLSTDIQTGFSTLTSGKVADVVGAGIEFDIPVRVVMPAEKKRIPKGLGLPLMNVLPNGADSCNTNRRTANEADNVEAVRARISIPTVLSLSNEFIYSDGRNLTR</sequence>
<proteinExistence type="predicted"/>